<dbReference type="RefSeq" id="WP_058502197.1">
    <property type="nucleotide sequence ID" value="NZ_CAAAJA010000070.1"/>
</dbReference>
<proteinExistence type="predicted"/>
<dbReference type="EMBL" id="LNYH01000108">
    <property type="protein sequence ID" value="KTD20021.1"/>
    <property type="molecule type" value="Genomic_DNA"/>
</dbReference>
<dbReference type="PATRIC" id="fig|454.4.peg.2035"/>
<dbReference type="Proteomes" id="UP000054761">
    <property type="component" value="Unassembled WGS sequence"/>
</dbReference>
<keyword evidence="2" id="KW-1185">Reference proteome</keyword>
<comment type="caution">
    <text evidence="1">The sequence shown here is derived from an EMBL/GenBank/DDBJ whole genome shotgun (WGS) entry which is preliminary data.</text>
</comment>
<sequence>MNESKTGKEIVDDFFKSLQANPDLNQDVVNLLVSLHKKGKLTNNEIDRGLEELRKELPDET</sequence>
<gene>
    <name evidence="1" type="ORF">Lisr_1871</name>
</gene>
<evidence type="ECO:0000313" key="1">
    <source>
        <dbReference type="EMBL" id="KTD20021.1"/>
    </source>
</evidence>
<dbReference type="OrthoDB" id="771174at2"/>
<name>A0A0W0VIT4_9GAMM</name>
<protein>
    <submittedName>
        <fullName evidence="1">Uncharacterized protein</fullName>
    </submittedName>
</protein>
<organism evidence="1 2">
    <name type="scientific">Legionella israelensis</name>
    <dbReference type="NCBI Taxonomy" id="454"/>
    <lineage>
        <taxon>Bacteria</taxon>
        <taxon>Pseudomonadati</taxon>
        <taxon>Pseudomonadota</taxon>
        <taxon>Gammaproteobacteria</taxon>
        <taxon>Legionellales</taxon>
        <taxon>Legionellaceae</taxon>
        <taxon>Legionella</taxon>
    </lineage>
</organism>
<reference evidence="1 2" key="1">
    <citation type="submission" date="2015-11" db="EMBL/GenBank/DDBJ databases">
        <title>Genomic analysis of 38 Legionella species identifies large and diverse effector repertoires.</title>
        <authorList>
            <person name="Burstein D."/>
            <person name="Amaro F."/>
            <person name="Zusman T."/>
            <person name="Lifshitz Z."/>
            <person name="Cohen O."/>
            <person name="Gilbert J.A."/>
            <person name="Pupko T."/>
            <person name="Shuman H.A."/>
            <person name="Segal G."/>
        </authorList>
    </citation>
    <scope>NUCLEOTIDE SEQUENCE [LARGE SCALE GENOMIC DNA]</scope>
    <source>
        <strain evidence="1 2">Bercovier 4</strain>
    </source>
</reference>
<dbReference type="AlphaFoldDB" id="A0A0W0VIT4"/>
<evidence type="ECO:0000313" key="2">
    <source>
        <dbReference type="Proteomes" id="UP000054761"/>
    </source>
</evidence>
<dbReference type="STRING" id="454.Lisr_1871"/>
<accession>A0A0W0VIT4</accession>